<gene>
    <name evidence="1" type="ORF">AK812_SmicGene47893</name>
</gene>
<sequence>MGQVVWLAAPAAVPAQPQLAAAGHPVNAVMSE</sequence>
<evidence type="ECO:0000313" key="2">
    <source>
        <dbReference type="Proteomes" id="UP000186817"/>
    </source>
</evidence>
<keyword evidence="2" id="KW-1185">Reference proteome</keyword>
<evidence type="ECO:0000313" key="1">
    <source>
        <dbReference type="EMBL" id="OLP73036.1"/>
    </source>
</evidence>
<protein>
    <submittedName>
        <fullName evidence="1">Uncharacterized protein</fullName>
    </submittedName>
</protein>
<dbReference type="Proteomes" id="UP000186817">
    <property type="component" value="Unassembled WGS sequence"/>
</dbReference>
<dbReference type="AlphaFoldDB" id="A0A1Q9BQS6"/>
<proteinExistence type="predicted"/>
<reference evidence="1 2" key="1">
    <citation type="submission" date="2016-02" db="EMBL/GenBank/DDBJ databases">
        <title>Genome analysis of coral dinoflagellate symbionts highlights evolutionary adaptations to a symbiotic lifestyle.</title>
        <authorList>
            <person name="Aranda M."/>
            <person name="Li Y."/>
            <person name="Liew Y.J."/>
            <person name="Baumgarten S."/>
            <person name="Simakov O."/>
            <person name="Wilson M."/>
            <person name="Piel J."/>
            <person name="Ashoor H."/>
            <person name="Bougouffa S."/>
            <person name="Bajic V.B."/>
            <person name="Ryu T."/>
            <person name="Ravasi T."/>
            <person name="Bayer T."/>
            <person name="Micklem G."/>
            <person name="Kim H."/>
            <person name="Bhak J."/>
            <person name="Lajeunesse T.C."/>
            <person name="Voolstra C.R."/>
        </authorList>
    </citation>
    <scope>NUCLEOTIDE SEQUENCE [LARGE SCALE GENOMIC DNA]</scope>
    <source>
        <strain evidence="1 2">CCMP2467</strain>
    </source>
</reference>
<dbReference type="EMBL" id="LSRX01006594">
    <property type="protein sequence ID" value="OLP73036.1"/>
    <property type="molecule type" value="Genomic_DNA"/>
</dbReference>
<organism evidence="1 2">
    <name type="scientific">Symbiodinium microadriaticum</name>
    <name type="common">Dinoflagellate</name>
    <name type="synonym">Zooxanthella microadriatica</name>
    <dbReference type="NCBI Taxonomy" id="2951"/>
    <lineage>
        <taxon>Eukaryota</taxon>
        <taxon>Sar</taxon>
        <taxon>Alveolata</taxon>
        <taxon>Dinophyceae</taxon>
        <taxon>Suessiales</taxon>
        <taxon>Symbiodiniaceae</taxon>
        <taxon>Symbiodinium</taxon>
    </lineage>
</organism>
<accession>A0A1Q9BQS6</accession>
<name>A0A1Q9BQS6_SYMMI</name>
<comment type="caution">
    <text evidence="1">The sequence shown here is derived from an EMBL/GenBank/DDBJ whole genome shotgun (WGS) entry which is preliminary data.</text>
</comment>
<feature type="non-terminal residue" evidence="1">
    <location>
        <position position="32"/>
    </location>
</feature>